<dbReference type="EMBL" id="GITU01008813">
    <property type="protein sequence ID" value="MBC1177516.1"/>
    <property type="molecule type" value="Transcribed_RNA"/>
</dbReference>
<keyword evidence="4" id="KW-0812">Transmembrane</keyword>
<evidence type="ECO:0000256" key="7">
    <source>
        <dbReference type="ARBA" id="ARBA00023136"/>
    </source>
</evidence>
<dbReference type="PANTHER" id="PTHR12137">
    <property type="entry name" value="CARBOHYDRATE SULFOTRANSFERASE"/>
    <property type="match status" value="1"/>
</dbReference>
<dbReference type="VEuPathDB" id="VectorBase:LLONM1_003753"/>
<dbReference type="RefSeq" id="XP_055682222.1">
    <property type="nucleotide sequence ID" value="XM_055826247.1"/>
</dbReference>
<organism evidence="11">
    <name type="scientific">Lutzomyia longipalpis</name>
    <name type="common">Sand fly</name>
    <dbReference type="NCBI Taxonomy" id="7200"/>
    <lineage>
        <taxon>Eukaryota</taxon>
        <taxon>Metazoa</taxon>
        <taxon>Ecdysozoa</taxon>
        <taxon>Arthropoda</taxon>
        <taxon>Hexapoda</taxon>
        <taxon>Insecta</taxon>
        <taxon>Pterygota</taxon>
        <taxon>Neoptera</taxon>
        <taxon>Endopterygota</taxon>
        <taxon>Diptera</taxon>
        <taxon>Nematocera</taxon>
        <taxon>Psychodoidea</taxon>
        <taxon>Psychodidae</taxon>
        <taxon>Lutzomyia</taxon>
        <taxon>Lutzomyia</taxon>
    </lineage>
</organism>
<keyword evidence="10" id="KW-0732">Signal</keyword>
<evidence type="ECO:0000256" key="9">
    <source>
        <dbReference type="RuleBase" id="RU364020"/>
    </source>
</evidence>
<comment type="similarity">
    <text evidence="2 9">Belongs to the sulfotransferase 2 family.</text>
</comment>
<feature type="signal peptide" evidence="10">
    <location>
        <begin position="1"/>
        <end position="24"/>
    </location>
</feature>
<dbReference type="OrthoDB" id="2019940at2759"/>
<evidence type="ECO:0000256" key="8">
    <source>
        <dbReference type="ARBA" id="ARBA00023180"/>
    </source>
</evidence>
<evidence type="ECO:0000256" key="3">
    <source>
        <dbReference type="ARBA" id="ARBA00022679"/>
    </source>
</evidence>
<dbReference type="AlphaFoldDB" id="A0A7G3B2C1"/>
<keyword evidence="3 9" id="KW-0808">Transferase</keyword>
<dbReference type="KEGG" id="lll:129789432"/>
<sequence length="326" mass="37461">MALMRNCYHFWLILLLYGMRRVMSQLEPNNNLKINVHGLELTQAQNIQRQEMLQKMCDSLNGAKVPSNDDLTEQQMEHLLVDKKHNFLYCYVPKVACTNWKRVLMILTDAWNGTEPLDIPAKLAHSPGIFVKFSALPDEEKAQVLADYTRFIITRHPFERLLSAYRNKLEGNLSSAQYFQARVGRQIIKHFRPNASNLSLATGNDVTFSEFAQYLLTPELSMNYQGNQSFNEHWEPITNLCNPCLVKYNVIGKYETLIEDSALALHLINGTVTFPAGQRTSGTSERMRTYFDTLPIGILRGLYQLYEKDFKLFGYSLDDVLGFELG</sequence>
<evidence type="ECO:0000256" key="10">
    <source>
        <dbReference type="SAM" id="SignalP"/>
    </source>
</evidence>
<feature type="chain" id="PRO_5028947506" description="Carbohydrate sulfotransferase" evidence="10">
    <location>
        <begin position="25"/>
        <end position="326"/>
    </location>
</feature>
<evidence type="ECO:0000256" key="5">
    <source>
        <dbReference type="ARBA" id="ARBA00022989"/>
    </source>
</evidence>
<keyword evidence="8 9" id="KW-0325">Glycoprotein</keyword>
<keyword evidence="7" id="KW-0472">Membrane</keyword>
<evidence type="ECO:0000313" key="11">
    <source>
        <dbReference type="EMBL" id="MBC1177516.1"/>
    </source>
</evidence>
<reference evidence="11" key="1">
    <citation type="journal article" date="2020" name="BMC">
        <title>Leishmania infection induces a limited differential gene expression in the sand fly midgut.</title>
        <authorList>
            <person name="Coutinho-Abreu I.V."/>
            <person name="Serafim T.D."/>
            <person name="Meneses C."/>
            <person name="Kamhawi S."/>
            <person name="Oliveira F."/>
            <person name="Valenzuela J.G."/>
        </authorList>
    </citation>
    <scope>NUCLEOTIDE SEQUENCE</scope>
    <source>
        <strain evidence="11">Jacobina</strain>
        <tissue evidence="11">Midgut</tissue>
    </source>
</reference>
<accession>A0A7G3B2C1</accession>
<dbReference type="GeneID" id="129789432"/>
<dbReference type="PANTHER" id="PTHR12137:SF54">
    <property type="entry name" value="CARBOHYDRATE SULFOTRANSFERASE"/>
    <property type="match status" value="1"/>
</dbReference>
<keyword evidence="9" id="KW-0735">Signal-anchor</keyword>
<evidence type="ECO:0000256" key="2">
    <source>
        <dbReference type="ARBA" id="ARBA00006339"/>
    </source>
</evidence>
<name>A0A7G3B2C1_LUTLO</name>
<keyword evidence="5" id="KW-1133">Transmembrane helix</keyword>
<proteinExistence type="inferred from homology"/>
<evidence type="ECO:0000256" key="6">
    <source>
        <dbReference type="ARBA" id="ARBA00023034"/>
    </source>
</evidence>
<comment type="subcellular location">
    <subcellularLocation>
        <location evidence="1 9">Golgi apparatus membrane</location>
        <topology evidence="1 9">Single-pass type II membrane protein</topology>
    </subcellularLocation>
</comment>
<evidence type="ECO:0000256" key="4">
    <source>
        <dbReference type="ARBA" id="ARBA00022692"/>
    </source>
</evidence>
<keyword evidence="9" id="KW-0119">Carbohydrate metabolism</keyword>
<evidence type="ECO:0000256" key="1">
    <source>
        <dbReference type="ARBA" id="ARBA00004323"/>
    </source>
</evidence>
<dbReference type="InterPro" id="IPR005331">
    <property type="entry name" value="Sulfotransferase"/>
</dbReference>
<dbReference type="GO" id="GO:0000139">
    <property type="term" value="C:Golgi membrane"/>
    <property type="evidence" value="ECO:0007669"/>
    <property type="project" value="UniProtKB-SubCell"/>
</dbReference>
<dbReference type="GO" id="GO:0008146">
    <property type="term" value="F:sulfotransferase activity"/>
    <property type="evidence" value="ECO:0007669"/>
    <property type="project" value="InterPro"/>
</dbReference>
<dbReference type="GO" id="GO:0016051">
    <property type="term" value="P:carbohydrate biosynthetic process"/>
    <property type="evidence" value="ECO:0007669"/>
    <property type="project" value="InterPro"/>
</dbReference>
<keyword evidence="6 9" id="KW-0333">Golgi apparatus</keyword>
<dbReference type="InterPro" id="IPR018011">
    <property type="entry name" value="Carb_sulfotrans_8-10"/>
</dbReference>
<dbReference type="Pfam" id="PF03567">
    <property type="entry name" value="Sulfotransfer_2"/>
    <property type="match status" value="1"/>
</dbReference>
<dbReference type="EC" id="2.8.2.-" evidence="9"/>
<protein>
    <recommendedName>
        <fullName evidence="9">Carbohydrate sulfotransferase</fullName>
        <ecNumber evidence="9">2.8.2.-</ecNumber>
    </recommendedName>
</protein>